<protein>
    <submittedName>
        <fullName evidence="1">Uncharacterized protein</fullName>
    </submittedName>
</protein>
<sequence length="109" mass="11937">MAKNNPALEGTYFSEATREYTILKLKISAADYDTGAIKGCLLSVDMADIPNMSGGYHRESSPPNSTKISVTAGDCRLDLRADDYAYKKLYGTLLDSATNKTSNITFNKR</sequence>
<proteinExistence type="predicted"/>
<dbReference type="EMBL" id="VUBA01000020">
    <property type="protein sequence ID" value="MPQ83039.1"/>
    <property type="molecule type" value="Genomic_DNA"/>
</dbReference>
<organism evidence="1 2">
    <name type="scientific">Pseudomonas kitaguniensis</name>
    <dbReference type="NCBI Taxonomy" id="2607908"/>
    <lineage>
        <taxon>Bacteria</taxon>
        <taxon>Pseudomonadati</taxon>
        <taxon>Pseudomonadota</taxon>
        <taxon>Gammaproteobacteria</taxon>
        <taxon>Pseudomonadales</taxon>
        <taxon>Pseudomonadaceae</taxon>
        <taxon>Pseudomonas</taxon>
    </lineage>
</organism>
<comment type="caution">
    <text evidence="1">The sequence shown here is derived from an EMBL/GenBank/DDBJ whole genome shotgun (WGS) entry which is preliminary data.</text>
</comment>
<name>A0A5N7JNT4_9PSED</name>
<dbReference type="AlphaFoldDB" id="A0A5N7JNT4"/>
<evidence type="ECO:0000313" key="2">
    <source>
        <dbReference type="Proteomes" id="UP000325438"/>
    </source>
</evidence>
<accession>A0A5N7JNT4</accession>
<gene>
    <name evidence="1" type="ORF">F0170_02945</name>
</gene>
<reference evidence="1 2" key="1">
    <citation type="submission" date="2019-09" db="EMBL/GenBank/DDBJ databases">
        <title>The draft genomes of Allium pathogen Pseudomonas sp.</title>
        <authorList>
            <person name="Fujikawa T."/>
            <person name="Sawada H."/>
        </authorList>
    </citation>
    <scope>NUCLEOTIDE SEQUENCE [LARGE SCALE GENOMIC DNA]</scope>
    <source>
        <strain evidence="1 2">MAFF 730085</strain>
    </source>
</reference>
<dbReference type="Proteomes" id="UP000325438">
    <property type="component" value="Unassembled WGS sequence"/>
</dbReference>
<evidence type="ECO:0000313" key="1">
    <source>
        <dbReference type="EMBL" id="MPQ83039.1"/>
    </source>
</evidence>
<dbReference type="RefSeq" id="WP_152748648.1">
    <property type="nucleotide sequence ID" value="NZ_VUBA01000020.1"/>
</dbReference>